<dbReference type="AlphaFoldDB" id="A0A8H3J450"/>
<organism evidence="2 3">
    <name type="scientific">Alectoria fallacina</name>
    <dbReference type="NCBI Taxonomy" id="1903189"/>
    <lineage>
        <taxon>Eukaryota</taxon>
        <taxon>Fungi</taxon>
        <taxon>Dikarya</taxon>
        <taxon>Ascomycota</taxon>
        <taxon>Pezizomycotina</taxon>
        <taxon>Lecanoromycetes</taxon>
        <taxon>OSLEUM clade</taxon>
        <taxon>Lecanoromycetidae</taxon>
        <taxon>Lecanorales</taxon>
        <taxon>Lecanorineae</taxon>
        <taxon>Parmeliaceae</taxon>
        <taxon>Alectoria</taxon>
    </lineage>
</organism>
<accession>A0A8H3J450</accession>
<dbReference type="OrthoDB" id="5194044at2759"/>
<comment type="caution">
    <text evidence="2">The sequence shown here is derived from an EMBL/GenBank/DDBJ whole genome shotgun (WGS) entry which is preliminary data.</text>
</comment>
<gene>
    <name evidence="2" type="ORF">ALECFALPRED_008476</name>
</gene>
<protein>
    <submittedName>
        <fullName evidence="2">Uncharacterized protein</fullName>
    </submittedName>
</protein>
<sequence length="200" mass="21971">MVFGEGRTPHPATAATNPWTNPPATAPSSNTSHHYVYQPAFSNGAEPRQQPAVPNPWTNPPAPTSSVSSSSNWSHHAVYNPSSAGSTSPAPMYYPGGSQSAQIQFHSSQLAAEPTNFKYYQGLTSQQVNDRNIYRAQNHGGFNPVQLVPQNASPDNEYFCRELDGTWTVRTVNTIMNSLNPGQWAYATTGYPYWVRHSKE</sequence>
<proteinExistence type="predicted"/>
<keyword evidence="3" id="KW-1185">Reference proteome</keyword>
<dbReference type="EMBL" id="CAJPDR010000592">
    <property type="protein sequence ID" value="CAF9940178.1"/>
    <property type="molecule type" value="Genomic_DNA"/>
</dbReference>
<evidence type="ECO:0000313" key="2">
    <source>
        <dbReference type="EMBL" id="CAF9940178.1"/>
    </source>
</evidence>
<dbReference type="Proteomes" id="UP000664203">
    <property type="component" value="Unassembled WGS sequence"/>
</dbReference>
<feature type="compositionally biased region" description="Low complexity" evidence="1">
    <location>
        <begin position="64"/>
        <end position="74"/>
    </location>
</feature>
<evidence type="ECO:0000313" key="3">
    <source>
        <dbReference type="Proteomes" id="UP000664203"/>
    </source>
</evidence>
<feature type="region of interest" description="Disordered" evidence="1">
    <location>
        <begin position="1"/>
        <end position="74"/>
    </location>
</feature>
<feature type="compositionally biased region" description="Low complexity" evidence="1">
    <location>
        <begin position="9"/>
        <end position="19"/>
    </location>
</feature>
<reference evidence="2" key="1">
    <citation type="submission" date="2021-03" db="EMBL/GenBank/DDBJ databases">
        <authorList>
            <person name="Tagirdzhanova G."/>
        </authorList>
    </citation>
    <scope>NUCLEOTIDE SEQUENCE</scope>
</reference>
<feature type="compositionally biased region" description="Pro residues" evidence="1">
    <location>
        <begin position="53"/>
        <end position="63"/>
    </location>
</feature>
<name>A0A8H3J450_9LECA</name>
<evidence type="ECO:0000256" key="1">
    <source>
        <dbReference type="SAM" id="MobiDB-lite"/>
    </source>
</evidence>